<dbReference type="Pfam" id="PF00892">
    <property type="entry name" value="EamA"/>
    <property type="match status" value="2"/>
</dbReference>
<feature type="domain" description="EamA" evidence="3">
    <location>
        <begin position="159"/>
        <end position="289"/>
    </location>
</feature>
<feature type="transmembrane region" description="Helical" evidence="2">
    <location>
        <begin position="98"/>
        <end position="120"/>
    </location>
</feature>
<feature type="transmembrane region" description="Helical" evidence="2">
    <location>
        <begin position="76"/>
        <end position="92"/>
    </location>
</feature>
<dbReference type="AlphaFoldDB" id="A0AB35U7U0"/>
<protein>
    <submittedName>
        <fullName evidence="4">DMT family transporter</fullName>
    </submittedName>
</protein>
<comment type="similarity">
    <text evidence="1">Belongs to the EamA transporter family.</text>
</comment>
<feature type="transmembrane region" description="Helical" evidence="2">
    <location>
        <begin position="248"/>
        <end position="266"/>
    </location>
</feature>
<dbReference type="PANTHER" id="PTHR22911:SF79">
    <property type="entry name" value="MOBA-LIKE NTP TRANSFERASE DOMAIN-CONTAINING PROTEIN"/>
    <property type="match status" value="1"/>
</dbReference>
<dbReference type="Proteomes" id="UP001286174">
    <property type="component" value="Unassembled WGS sequence"/>
</dbReference>
<feature type="transmembrane region" description="Helical" evidence="2">
    <location>
        <begin position="179"/>
        <end position="203"/>
    </location>
</feature>
<comment type="caution">
    <text evidence="4">The sequence shown here is derived from an EMBL/GenBank/DDBJ whole genome shotgun (WGS) entry which is preliminary data.</text>
</comment>
<reference evidence="4 5" key="1">
    <citation type="submission" date="2022-03" db="EMBL/GenBank/DDBJ databases">
        <title>Novel taxa within the pig intestine.</title>
        <authorList>
            <person name="Wylensek D."/>
            <person name="Bishof K."/>
            <person name="Afrizal A."/>
            <person name="Clavel T."/>
        </authorList>
    </citation>
    <scope>NUCLEOTIDE SEQUENCE [LARGE SCALE GENOMIC DNA]</scope>
    <source>
        <strain evidence="4 5">CLA-KB-P133</strain>
    </source>
</reference>
<dbReference type="InterPro" id="IPR037185">
    <property type="entry name" value="EmrE-like"/>
</dbReference>
<dbReference type="GO" id="GO:0016020">
    <property type="term" value="C:membrane"/>
    <property type="evidence" value="ECO:0007669"/>
    <property type="project" value="InterPro"/>
</dbReference>
<evidence type="ECO:0000259" key="3">
    <source>
        <dbReference type="Pfam" id="PF00892"/>
    </source>
</evidence>
<dbReference type="InterPro" id="IPR000620">
    <property type="entry name" value="EamA_dom"/>
</dbReference>
<dbReference type="PANTHER" id="PTHR22911">
    <property type="entry name" value="ACYL-MALONYL CONDENSING ENZYME-RELATED"/>
    <property type="match status" value="1"/>
</dbReference>
<keyword evidence="2" id="KW-1133">Transmembrane helix</keyword>
<gene>
    <name evidence="4" type="ORF">MOZ60_04815</name>
</gene>
<proteinExistence type="inferred from homology"/>
<evidence type="ECO:0000313" key="4">
    <source>
        <dbReference type="EMBL" id="MDX8419415.1"/>
    </source>
</evidence>
<keyword evidence="5" id="KW-1185">Reference proteome</keyword>
<evidence type="ECO:0000256" key="1">
    <source>
        <dbReference type="ARBA" id="ARBA00007362"/>
    </source>
</evidence>
<feature type="transmembrane region" description="Helical" evidence="2">
    <location>
        <begin position="215"/>
        <end position="236"/>
    </location>
</feature>
<dbReference type="SUPFAM" id="SSF103481">
    <property type="entry name" value="Multidrug resistance efflux transporter EmrE"/>
    <property type="match status" value="2"/>
</dbReference>
<name>A0AB35U7U0_9FIRM</name>
<feature type="transmembrane region" description="Helical" evidence="2">
    <location>
        <begin position="127"/>
        <end position="146"/>
    </location>
</feature>
<keyword evidence="2" id="KW-0472">Membrane</keyword>
<evidence type="ECO:0000256" key="2">
    <source>
        <dbReference type="SAM" id="Phobius"/>
    </source>
</evidence>
<sequence>MKQSVKGALLTAGGGVCWGLSGSMGQYLFTKQGMDAHWLVPIRLFLAGVILFIYCRIRMGKYVYSPWKTKRDARDLLVYGLLGISLCQYLYFRTIQLSTAGAATILQDLSPVMILIVECIHRHEKPGIFDVFSIILALVGVTLITTHGRMELGIPAGALLCGVLCAGCVTVYNCYPRHLLAHFPVVVLQAWSFLMGGLLFAFVFKIWQYNYVPNVMGIIGIAFVVVVGNVLAFTMYMQGVKEIGPEKGILYGFAEPVTAAIVTGIMGTPFTVGDFIGFVCVFAMLVMISLSKQKQQA</sequence>
<feature type="transmembrane region" description="Helical" evidence="2">
    <location>
        <begin position="272"/>
        <end position="290"/>
    </location>
</feature>
<keyword evidence="2" id="KW-0812">Transmembrane</keyword>
<dbReference type="RefSeq" id="WP_370595849.1">
    <property type="nucleotide sequence ID" value="NZ_JALBUR010000008.1"/>
</dbReference>
<accession>A0AB35U7U0</accession>
<dbReference type="EMBL" id="JALBUR010000008">
    <property type="protein sequence ID" value="MDX8419415.1"/>
    <property type="molecule type" value="Genomic_DNA"/>
</dbReference>
<organism evidence="4 5">
    <name type="scientific">Grylomicrobium aquisgranensis</name>
    <dbReference type="NCBI Taxonomy" id="2926318"/>
    <lineage>
        <taxon>Bacteria</taxon>
        <taxon>Bacillati</taxon>
        <taxon>Bacillota</taxon>
        <taxon>Erysipelotrichia</taxon>
        <taxon>Erysipelotrichales</taxon>
        <taxon>Erysipelotrichaceae</taxon>
        <taxon>Grylomicrobium</taxon>
    </lineage>
</organism>
<evidence type="ECO:0000313" key="5">
    <source>
        <dbReference type="Proteomes" id="UP001286174"/>
    </source>
</evidence>
<feature type="domain" description="EamA" evidence="3">
    <location>
        <begin position="6"/>
        <end position="145"/>
    </location>
</feature>
<feature type="transmembrane region" description="Helical" evidence="2">
    <location>
        <begin position="38"/>
        <end position="55"/>
    </location>
</feature>
<feature type="transmembrane region" description="Helical" evidence="2">
    <location>
        <begin position="152"/>
        <end position="172"/>
    </location>
</feature>